<feature type="domain" description="YncI copper-binding" evidence="4">
    <location>
        <begin position="26"/>
        <end position="151"/>
    </location>
</feature>
<dbReference type="Pfam" id="PF07987">
    <property type="entry name" value="DUF1775"/>
    <property type="match status" value="1"/>
</dbReference>
<feature type="transmembrane region" description="Helical" evidence="2">
    <location>
        <begin position="189"/>
        <end position="207"/>
    </location>
</feature>
<reference evidence="6" key="1">
    <citation type="journal article" date="2019" name="Int. J. Syst. Evol. Microbiol.">
        <title>The Global Catalogue of Microorganisms (GCM) 10K type strain sequencing project: providing services to taxonomists for standard genome sequencing and annotation.</title>
        <authorList>
            <consortium name="The Broad Institute Genomics Platform"/>
            <consortium name="The Broad Institute Genome Sequencing Center for Infectious Disease"/>
            <person name="Wu L."/>
            <person name="Ma J."/>
        </authorList>
    </citation>
    <scope>NUCLEOTIDE SEQUENCE [LARGE SCALE GENOMIC DNA]</scope>
    <source>
        <strain evidence="6">JCM 30234</strain>
    </source>
</reference>
<dbReference type="Gene3D" id="2.60.40.2230">
    <property type="entry name" value="Uncharacterised protein YcnI-like PF07987, DUF1775"/>
    <property type="match status" value="1"/>
</dbReference>
<evidence type="ECO:0000256" key="3">
    <source>
        <dbReference type="SAM" id="SignalP"/>
    </source>
</evidence>
<name>A0ABW2UW24_9BACI</name>
<evidence type="ECO:0000256" key="2">
    <source>
        <dbReference type="SAM" id="Phobius"/>
    </source>
</evidence>
<keyword evidence="2" id="KW-1133">Transmembrane helix</keyword>
<evidence type="ECO:0000313" key="6">
    <source>
        <dbReference type="Proteomes" id="UP001596620"/>
    </source>
</evidence>
<dbReference type="CDD" id="cd08545">
    <property type="entry name" value="YcnI_like"/>
    <property type="match status" value="1"/>
</dbReference>
<sequence>MTHKKWIAPLVVLLALFLTAPAASAHVTLHPEKSSTDAWAKYTVRVPVEKDMNTTKLELDVPEEADLVSVMPKEGWDYELEKDDDDVITSVTWEATDGGVGPNEFTEFNMVVTNPSEPTDVSWNAYQTYEDGSVVEWDGGPDSDEPAPVTKVVSGDATAQHSDDNDSSDATQADDNTDEASTTSGGSNWLPITLSAVAILLAVISLFRKRS</sequence>
<gene>
    <name evidence="5" type="ORF">ACFQU8_09340</name>
</gene>
<dbReference type="EMBL" id="JBHTGR010000024">
    <property type="protein sequence ID" value="MFC7747435.1"/>
    <property type="molecule type" value="Genomic_DNA"/>
</dbReference>
<comment type="caution">
    <text evidence="5">The sequence shown here is derived from an EMBL/GenBank/DDBJ whole genome shotgun (WGS) entry which is preliminary data.</text>
</comment>
<dbReference type="RefSeq" id="WP_382359080.1">
    <property type="nucleotide sequence ID" value="NZ_JBHTGR010000024.1"/>
</dbReference>
<feature type="region of interest" description="Disordered" evidence="1">
    <location>
        <begin position="155"/>
        <end position="187"/>
    </location>
</feature>
<organism evidence="5 6">
    <name type="scientific">Lentibacillus kimchii</name>
    <dbReference type="NCBI Taxonomy" id="1542911"/>
    <lineage>
        <taxon>Bacteria</taxon>
        <taxon>Bacillati</taxon>
        <taxon>Bacillota</taxon>
        <taxon>Bacilli</taxon>
        <taxon>Bacillales</taxon>
        <taxon>Bacillaceae</taxon>
        <taxon>Lentibacillus</taxon>
    </lineage>
</organism>
<feature type="chain" id="PRO_5046911751" evidence="3">
    <location>
        <begin position="26"/>
        <end position="211"/>
    </location>
</feature>
<protein>
    <submittedName>
        <fullName evidence="5">YcnI family protein</fullName>
    </submittedName>
</protein>
<proteinExistence type="predicted"/>
<feature type="signal peptide" evidence="3">
    <location>
        <begin position="1"/>
        <end position="25"/>
    </location>
</feature>
<evidence type="ECO:0000259" key="4">
    <source>
        <dbReference type="Pfam" id="PF07987"/>
    </source>
</evidence>
<accession>A0ABW2UW24</accession>
<keyword evidence="3" id="KW-0732">Signal</keyword>
<keyword evidence="2" id="KW-0472">Membrane</keyword>
<dbReference type="InterPro" id="IPR012533">
    <property type="entry name" value="YcnI-copper_dom"/>
</dbReference>
<keyword evidence="6" id="KW-1185">Reference proteome</keyword>
<keyword evidence="2" id="KW-0812">Transmembrane</keyword>
<feature type="compositionally biased region" description="Polar residues" evidence="1">
    <location>
        <begin position="168"/>
        <end position="187"/>
    </location>
</feature>
<evidence type="ECO:0000256" key="1">
    <source>
        <dbReference type="SAM" id="MobiDB-lite"/>
    </source>
</evidence>
<evidence type="ECO:0000313" key="5">
    <source>
        <dbReference type="EMBL" id="MFC7747435.1"/>
    </source>
</evidence>
<dbReference type="Proteomes" id="UP001596620">
    <property type="component" value="Unassembled WGS sequence"/>
</dbReference>
<dbReference type="InterPro" id="IPR038507">
    <property type="entry name" value="YcnI-like_sf"/>
</dbReference>